<dbReference type="InterPro" id="IPR000432">
    <property type="entry name" value="DNA_mismatch_repair_MutS_C"/>
</dbReference>
<dbReference type="SUPFAM" id="SSF48334">
    <property type="entry name" value="DNA repair protein MutS, domain III"/>
    <property type="match status" value="1"/>
</dbReference>
<keyword evidence="4" id="KW-1133">Transmembrane helix</keyword>
<dbReference type="InterPro" id="IPR036187">
    <property type="entry name" value="DNA_mismatch_repair_MutS_sf"/>
</dbReference>
<evidence type="ECO:0000256" key="1">
    <source>
        <dbReference type="ARBA" id="ARBA00022741"/>
    </source>
</evidence>
<keyword evidence="4" id="KW-0812">Transmembrane</keyword>
<evidence type="ECO:0000259" key="5">
    <source>
        <dbReference type="SMART" id="SM00534"/>
    </source>
</evidence>
<feature type="transmembrane region" description="Helical" evidence="4">
    <location>
        <begin position="35"/>
        <end position="56"/>
    </location>
</feature>
<dbReference type="SMART" id="SM00534">
    <property type="entry name" value="MUTSac"/>
    <property type="match status" value="1"/>
</dbReference>
<proteinExistence type="predicted"/>
<evidence type="ECO:0000313" key="7">
    <source>
        <dbReference type="Proteomes" id="UP000013520"/>
    </source>
</evidence>
<dbReference type="GO" id="GO:0005829">
    <property type="term" value="C:cytosol"/>
    <property type="evidence" value="ECO:0007669"/>
    <property type="project" value="TreeGrafter"/>
</dbReference>
<name>R4KP97_9FIRM</name>
<dbReference type="GO" id="GO:0005524">
    <property type="term" value="F:ATP binding"/>
    <property type="evidence" value="ECO:0007669"/>
    <property type="project" value="UniProtKB-KW"/>
</dbReference>
<accession>R4KP97</accession>
<dbReference type="Proteomes" id="UP000013520">
    <property type="component" value="Chromosome"/>
</dbReference>
<dbReference type="STRING" id="767817.Desgi_3027"/>
<sequence length="604" mass="68217">MNDGDKLVDKIYKKYQVKKEKVSSKLSAISKQNDLYVFLRPLVFMAAVVFSLAYSFESAKPVYLFCIGILLLIFIWMIIKHNRIKDHIRYLNSLVCINDNAMRRLEGKWLEFANTGERFVDPEHRYSLDLNIFGQGSLFQYINATTSFVGEERLAQLLNSSAGLKEIKHRQLAIQELSLRLDWRQHFQATGMLDKPGKPGDLQKLLDWAEAKLLLTNKFTSLLLFLPIITLILAALGYLHFIPRYIWVFTLAIQIVIVALTEKTAGQIFIKTGNTVNELRRYTALLACVEPENFTTPVLKGLKRKLSRGGDVPSRQIKQLFKIVERIGMRHSSLHPIINIGILWDLQTVIMLENWRNSSGRSLRTWIEVLADFEALSSLAGLVHDHPDWAVPEITDSKPELNGIALGHPLIKDEMRVYNDVELSEPGTVLLITGSNMSGKSTLLRTVGINLVLAFAGASVCAGQFKCCFMDIYSSIHINDNLEKNISSFYAELQRIKLIVDAGKTGKPMIFLIDEIFKGTNSKDRILGAKAVIRSLHDLGTIGLVSTHDLELSSLEEEIPLIKNYHFTDKITGRKITFDYRLKPGVSKSTNALALMKIIGIELK</sequence>
<dbReference type="GO" id="GO:0140664">
    <property type="term" value="F:ATP-dependent DNA damage sensor activity"/>
    <property type="evidence" value="ECO:0007669"/>
    <property type="project" value="InterPro"/>
</dbReference>
<dbReference type="GO" id="GO:0006298">
    <property type="term" value="P:mismatch repair"/>
    <property type="evidence" value="ECO:0007669"/>
    <property type="project" value="InterPro"/>
</dbReference>
<dbReference type="eggNOG" id="COG0249">
    <property type="taxonomic scope" value="Bacteria"/>
</dbReference>
<dbReference type="InterPro" id="IPR045076">
    <property type="entry name" value="MutS"/>
</dbReference>
<gene>
    <name evidence="6" type="ORF">Desgi_3027</name>
</gene>
<dbReference type="PANTHER" id="PTHR11361">
    <property type="entry name" value="DNA MISMATCH REPAIR PROTEIN MUTS FAMILY MEMBER"/>
    <property type="match status" value="1"/>
</dbReference>
<dbReference type="Gene3D" id="3.40.50.300">
    <property type="entry name" value="P-loop containing nucleotide triphosphate hydrolases"/>
    <property type="match status" value="1"/>
</dbReference>
<dbReference type="HOGENOM" id="CLU_030717_0_0_9"/>
<keyword evidence="4" id="KW-0472">Membrane</keyword>
<dbReference type="CDD" id="cd03283">
    <property type="entry name" value="ABC_MutS-like"/>
    <property type="match status" value="1"/>
</dbReference>
<evidence type="ECO:0000256" key="3">
    <source>
        <dbReference type="ARBA" id="ARBA00023125"/>
    </source>
</evidence>
<dbReference type="EMBL" id="CP003273">
    <property type="protein sequence ID" value="AGL02405.1"/>
    <property type="molecule type" value="Genomic_DNA"/>
</dbReference>
<dbReference type="PANTHER" id="PTHR11361:SF99">
    <property type="entry name" value="DNA MISMATCH REPAIR PROTEIN"/>
    <property type="match status" value="1"/>
</dbReference>
<dbReference type="SUPFAM" id="SSF52540">
    <property type="entry name" value="P-loop containing nucleoside triphosphate hydrolases"/>
    <property type="match status" value="1"/>
</dbReference>
<organism evidence="6 7">
    <name type="scientific">Desulfoscipio gibsoniae DSM 7213</name>
    <dbReference type="NCBI Taxonomy" id="767817"/>
    <lineage>
        <taxon>Bacteria</taxon>
        <taxon>Bacillati</taxon>
        <taxon>Bacillota</taxon>
        <taxon>Clostridia</taxon>
        <taxon>Eubacteriales</taxon>
        <taxon>Desulfallaceae</taxon>
        <taxon>Desulfoscipio</taxon>
    </lineage>
</organism>
<keyword evidence="3" id="KW-0238">DNA-binding</keyword>
<dbReference type="InterPro" id="IPR027417">
    <property type="entry name" value="P-loop_NTPase"/>
</dbReference>
<feature type="transmembrane region" description="Helical" evidence="4">
    <location>
        <begin position="62"/>
        <end position="79"/>
    </location>
</feature>
<dbReference type="Pfam" id="PF00488">
    <property type="entry name" value="MutS_V"/>
    <property type="match status" value="1"/>
</dbReference>
<keyword evidence="1" id="KW-0547">Nucleotide-binding</keyword>
<dbReference type="KEGG" id="dgi:Desgi_3027"/>
<feature type="domain" description="DNA mismatch repair proteins mutS family" evidence="5">
    <location>
        <begin position="427"/>
        <end position="604"/>
    </location>
</feature>
<evidence type="ECO:0000256" key="2">
    <source>
        <dbReference type="ARBA" id="ARBA00022840"/>
    </source>
</evidence>
<feature type="transmembrane region" description="Helical" evidence="4">
    <location>
        <begin position="222"/>
        <end position="239"/>
    </location>
</feature>
<protein>
    <submittedName>
        <fullName evidence="6">Mismatch repair ATPase (MutS family)</fullName>
    </submittedName>
</protein>
<evidence type="ECO:0000256" key="4">
    <source>
        <dbReference type="SAM" id="Phobius"/>
    </source>
</evidence>
<keyword evidence="7" id="KW-1185">Reference proteome</keyword>
<evidence type="ECO:0000313" key="6">
    <source>
        <dbReference type="EMBL" id="AGL02405.1"/>
    </source>
</evidence>
<reference evidence="6 7" key="1">
    <citation type="submission" date="2012-01" db="EMBL/GenBank/DDBJ databases">
        <title>Complete sequence of Desulfotomaculum gibsoniae DSM 7213.</title>
        <authorList>
            <consortium name="US DOE Joint Genome Institute"/>
            <person name="Lucas S."/>
            <person name="Han J."/>
            <person name="Lapidus A."/>
            <person name="Cheng J.-F."/>
            <person name="Goodwin L."/>
            <person name="Pitluck S."/>
            <person name="Peters L."/>
            <person name="Ovchinnikova G."/>
            <person name="Teshima H."/>
            <person name="Detter J.C."/>
            <person name="Han C."/>
            <person name="Tapia R."/>
            <person name="Land M."/>
            <person name="Hauser L."/>
            <person name="Kyrpides N."/>
            <person name="Ivanova N."/>
            <person name="Pagani I."/>
            <person name="Parshina S."/>
            <person name="Plugge C."/>
            <person name="Muyzer G."/>
            <person name="Kuever J."/>
            <person name="Ivanova A."/>
            <person name="Nazina T."/>
            <person name="Klenk H.-P."/>
            <person name="Brambilla E."/>
            <person name="Spring S."/>
            <person name="Stams A.F."/>
            <person name="Woyke T."/>
        </authorList>
    </citation>
    <scope>NUCLEOTIDE SEQUENCE [LARGE SCALE GENOMIC DNA]</scope>
    <source>
        <strain evidence="6 7">DSM 7213</strain>
    </source>
</reference>
<dbReference type="AlphaFoldDB" id="R4KP97"/>
<keyword evidence="2" id="KW-0067">ATP-binding</keyword>
<dbReference type="GO" id="GO:0030983">
    <property type="term" value="F:mismatched DNA binding"/>
    <property type="evidence" value="ECO:0007669"/>
    <property type="project" value="InterPro"/>
</dbReference>